<dbReference type="SUPFAM" id="SSF118290">
    <property type="entry name" value="WRKY DNA-binding domain"/>
    <property type="match status" value="1"/>
</dbReference>
<evidence type="ECO:0000313" key="8">
    <source>
        <dbReference type="Proteomes" id="UP001054889"/>
    </source>
</evidence>
<evidence type="ECO:0000313" key="7">
    <source>
        <dbReference type="EMBL" id="GJN28465.1"/>
    </source>
</evidence>
<feature type="domain" description="WRKY" evidence="6">
    <location>
        <begin position="102"/>
        <end position="167"/>
    </location>
</feature>
<reference evidence="7" key="1">
    <citation type="journal article" date="2018" name="DNA Res.">
        <title>Multiple hybrid de novo genome assembly of finger millet, an orphan allotetraploid crop.</title>
        <authorList>
            <person name="Hatakeyama M."/>
            <person name="Aluri S."/>
            <person name="Balachadran M.T."/>
            <person name="Sivarajan S.R."/>
            <person name="Patrignani A."/>
            <person name="Gruter S."/>
            <person name="Poveda L."/>
            <person name="Shimizu-Inatsugi R."/>
            <person name="Baeten J."/>
            <person name="Francoijs K.J."/>
            <person name="Nataraja K.N."/>
            <person name="Reddy Y.A.N."/>
            <person name="Phadnis S."/>
            <person name="Ravikumar R.L."/>
            <person name="Schlapbach R."/>
            <person name="Sreeman S.M."/>
            <person name="Shimizu K.K."/>
        </authorList>
    </citation>
    <scope>NUCLEOTIDE SEQUENCE</scope>
</reference>
<dbReference type="GO" id="GO:0005634">
    <property type="term" value="C:nucleus"/>
    <property type="evidence" value="ECO:0007669"/>
    <property type="project" value="UniProtKB-SubCell"/>
</dbReference>
<dbReference type="InterPro" id="IPR003657">
    <property type="entry name" value="WRKY_dom"/>
</dbReference>
<dbReference type="InterPro" id="IPR036576">
    <property type="entry name" value="WRKY_dom_sf"/>
</dbReference>
<dbReference type="AlphaFoldDB" id="A0AAV5F1W7"/>
<dbReference type="SMART" id="SM00774">
    <property type="entry name" value="WRKY"/>
    <property type="match status" value="1"/>
</dbReference>
<name>A0AAV5F1W7_ELECO</name>
<comment type="caution">
    <text evidence="7">The sequence shown here is derived from an EMBL/GenBank/DDBJ whole genome shotgun (WGS) entry which is preliminary data.</text>
</comment>
<reference evidence="7" key="2">
    <citation type="submission" date="2021-12" db="EMBL/GenBank/DDBJ databases">
        <title>Resequencing data analysis of finger millet.</title>
        <authorList>
            <person name="Hatakeyama M."/>
            <person name="Aluri S."/>
            <person name="Balachadran M.T."/>
            <person name="Sivarajan S.R."/>
            <person name="Poveda L."/>
            <person name="Shimizu-Inatsugi R."/>
            <person name="Schlapbach R."/>
            <person name="Sreeman S.M."/>
            <person name="Shimizu K.K."/>
        </authorList>
    </citation>
    <scope>NUCLEOTIDE SEQUENCE</scope>
</reference>
<dbReference type="Gene3D" id="2.20.25.80">
    <property type="entry name" value="WRKY domain"/>
    <property type="match status" value="1"/>
</dbReference>
<dbReference type="Pfam" id="PF03106">
    <property type="entry name" value="WRKY"/>
    <property type="match status" value="1"/>
</dbReference>
<protein>
    <recommendedName>
        <fullName evidence="6">WRKY domain-containing protein</fullName>
    </recommendedName>
</protein>
<dbReference type="EMBL" id="BQKI01000080">
    <property type="protein sequence ID" value="GJN28465.1"/>
    <property type="molecule type" value="Genomic_DNA"/>
</dbReference>
<keyword evidence="5" id="KW-0539">Nucleus</keyword>
<dbReference type="PANTHER" id="PTHR31282">
    <property type="entry name" value="WRKY TRANSCRIPTION FACTOR 21-RELATED"/>
    <property type="match status" value="1"/>
</dbReference>
<evidence type="ECO:0000256" key="1">
    <source>
        <dbReference type="ARBA" id="ARBA00004123"/>
    </source>
</evidence>
<keyword evidence="8" id="KW-1185">Reference proteome</keyword>
<dbReference type="Proteomes" id="UP001054889">
    <property type="component" value="Unassembled WGS sequence"/>
</dbReference>
<evidence type="ECO:0000256" key="5">
    <source>
        <dbReference type="ARBA" id="ARBA00023242"/>
    </source>
</evidence>
<dbReference type="GO" id="GO:0003700">
    <property type="term" value="F:DNA-binding transcription factor activity"/>
    <property type="evidence" value="ECO:0007669"/>
    <property type="project" value="InterPro"/>
</dbReference>
<accession>A0AAV5F1W7</accession>
<dbReference type="PROSITE" id="PS50811">
    <property type="entry name" value="WRKY"/>
    <property type="match status" value="1"/>
</dbReference>
<sequence length="325" mass="35881">MACQKDDREGAVREVTRVYEVIKTHKPLLLHDHHQGQQDLPSTTQLVQRLLGEALQALNIALSGRDEDMGEELQKKEARTYLSMPAIEGGKNSSWVKLTPFLYDDGYEWRKYGEKKINGANFTKCYFRCTYKDDKGCLATKYVQQKDNTDPPVFQVTYNNDHTCNSNINNNLPTGGAAALSNPPAIAHHDVVVVQKEATAALPPLADVSAIPLDDLMPCDEPFPTADQCVNTVGAVGDNSCIPVVSCDDELDMGWIMTEPLIGDEPFPTADQCVTVGAVGDNSCIPVASCDELDMGWIMTEPLIGGDPELQDQDLLLLWNSFKYW</sequence>
<keyword evidence="2" id="KW-0805">Transcription regulation</keyword>
<comment type="subcellular location">
    <subcellularLocation>
        <location evidence="1">Nucleus</location>
    </subcellularLocation>
</comment>
<dbReference type="PROSITE" id="PS50231">
    <property type="entry name" value="RICIN_B_LECTIN"/>
    <property type="match status" value="1"/>
</dbReference>
<organism evidence="7 8">
    <name type="scientific">Eleusine coracana subsp. coracana</name>
    <dbReference type="NCBI Taxonomy" id="191504"/>
    <lineage>
        <taxon>Eukaryota</taxon>
        <taxon>Viridiplantae</taxon>
        <taxon>Streptophyta</taxon>
        <taxon>Embryophyta</taxon>
        <taxon>Tracheophyta</taxon>
        <taxon>Spermatophyta</taxon>
        <taxon>Magnoliopsida</taxon>
        <taxon>Liliopsida</taxon>
        <taxon>Poales</taxon>
        <taxon>Poaceae</taxon>
        <taxon>PACMAD clade</taxon>
        <taxon>Chloridoideae</taxon>
        <taxon>Cynodonteae</taxon>
        <taxon>Eleusininae</taxon>
        <taxon>Eleusine</taxon>
    </lineage>
</organism>
<dbReference type="InterPro" id="IPR044810">
    <property type="entry name" value="WRKY_plant"/>
</dbReference>
<evidence type="ECO:0000256" key="3">
    <source>
        <dbReference type="ARBA" id="ARBA00023125"/>
    </source>
</evidence>
<keyword evidence="3" id="KW-0238">DNA-binding</keyword>
<evidence type="ECO:0000256" key="4">
    <source>
        <dbReference type="ARBA" id="ARBA00023163"/>
    </source>
</evidence>
<dbReference type="GO" id="GO:0043565">
    <property type="term" value="F:sequence-specific DNA binding"/>
    <property type="evidence" value="ECO:0007669"/>
    <property type="project" value="InterPro"/>
</dbReference>
<proteinExistence type="predicted"/>
<evidence type="ECO:0000256" key="2">
    <source>
        <dbReference type="ARBA" id="ARBA00023015"/>
    </source>
</evidence>
<keyword evidence="4" id="KW-0804">Transcription</keyword>
<evidence type="ECO:0000259" key="6">
    <source>
        <dbReference type="PROSITE" id="PS50811"/>
    </source>
</evidence>
<gene>
    <name evidence="7" type="primary">gb16592</name>
    <name evidence="7" type="ORF">PR202_gb16592</name>
</gene>